<keyword evidence="3" id="KW-1185">Reference proteome</keyword>
<dbReference type="Pfam" id="PF03181">
    <property type="entry name" value="BURP"/>
    <property type="match status" value="1"/>
</dbReference>
<dbReference type="AlphaFoldDB" id="A0A5J9TAE8"/>
<feature type="domain" description="BURP" evidence="1">
    <location>
        <begin position="286"/>
        <end position="508"/>
    </location>
</feature>
<evidence type="ECO:0000313" key="2">
    <source>
        <dbReference type="EMBL" id="TVU08343.1"/>
    </source>
</evidence>
<dbReference type="OrthoDB" id="989869at2759"/>
<protein>
    <recommendedName>
        <fullName evidence="1">BURP domain-containing protein</fullName>
    </recommendedName>
</protein>
<dbReference type="EMBL" id="RWGY01000039">
    <property type="protein sequence ID" value="TVU08343.1"/>
    <property type="molecule type" value="Genomic_DNA"/>
</dbReference>
<dbReference type="InterPro" id="IPR044816">
    <property type="entry name" value="BURP"/>
</dbReference>
<evidence type="ECO:0000313" key="3">
    <source>
        <dbReference type="Proteomes" id="UP000324897"/>
    </source>
</evidence>
<dbReference type="InterPro" id="IPR004873">
    <property type="entry name" value="BURP_dom"/>
</dbReference>
<name>A0A5J9TAE8_9POAL</name>
<gene>
    <name evidence="2" type="ORF">EJB05_41745</name>
</gene>
<organism evidence="2 3">
    <name type="scientific">Eragrostis curvula</name>
    <name type="common">weeping love grass</name>
    <dbReference type="NCBI Taxonomy" id="38414"/>
    <lineage>
        <taxon>Eukaryota</taxon>
        <taxon>Viridiplantae</taxon>
        <taxon>Streptophyta</taxon>
        <taxon>Embryophyta</taxon>
        <taxon>Tracheophyta</taxon>
        <taxon>Spermatophyta</taxon>
        <taxon>Magnoliopsida</taxon>
        <taxon>Liliopsida</taxon>
        <taxon>Poales</taxon>
        <taxon>Poaceae</taxon>
        <taxon>PACMAD clade</taxon>
        <taxon>Chloridoideae</taxon>
        <taxon>Eragrostideae</taxon>
        <taxon>Eragrostidinae</taxon>
        <taxon>Eragrostis</taxon>
    </lineage>
</organism>
<dbReference type="SMART" id="SM01045">
    <property type="entry name" value="BURP"/>
    <property type="match status" value="1"/>
</dbReference>
<dbReference type="PROSITE" id="PS51277">
    <property type="entry name" value="BURP"/>
    <property type="match status" value="1"/>
</dbReference>
<dbReference type="Gramene" id="TVU08343">
    <property type="protein sequence ID" value="TVU08343"/>
    <property type="gene ID" value="EJB05_41745"/>
</dbReference>
<dbReference type="PANTHER" id="PTHR31236:SF27">
    <property type="entry name" value="BURP DOMAIN-CONTAINING PROTEIN 4"/>
    <property type="match status" value="1"/>
</dbReference>
<comment type="caution">
    <text evidence="2">The sequence shown here is derived from an EMBL/GenBank/DDBJ whole genome shotgun (WGS) entry which is preliminary data.</text>
</comment>
<evidence type="ECO:0000259" key="1">
    <source>
        <dbReference type="PROSITE" id="PS51277"/>
    </source>
</evidence>
<sequence>NTTFCPSCPLLSCCHLVFSIRFTDAFESTPIIARSASPMAMDFKELGKASCMLFIVLLALSNLGTKVVCLDIPDGAKYASAQEVHKKTDLPPLNDSNEGESFVEAAYAVYWPPDPDSLKTVHNKMTLLRIQMTNKMTQLWIQMKASLLLKQPTLCTGHRIQILLRMFTLLVAKQNETLVDSNEDKSFAEAAYAVYWPPDPDSPKNVHDKMTLLRIQTKASLSLKQPTLCTGHRIQILLRMFTLLMAKQNDDNSVRTMHPATRDATPNSSDIAEAARQALKVKRGMLFPKRSMYPGAVLPAGTKLMQQPRSSLAPSLRFVSRAEASTVPFGHEHLDAILARFGIPKGSKKADQVSETLTTCKTVPMTDPHTCATSWQSMGEFAAASLGAGTLRPARTVVYGEEEELDRYVVAPNGVTEIGGAGDGNGLVPCHPMPYPYEVFFCHRPKDTRAFRVELDGKEDGARRATAVAVCHMDTSDWDGRYFEMLGARPGEPICHLMPQRYVLWIGSP</sequence>
<feature type="non-terminal residue" evidence="2">
    <location>
        <position position="1"/>
    </location>
</feature>
<dbReference type="PANTHER" id="PTHR31236">
    <property type="entry name" value="BURP DOMAIN PROTEIN USPL1-LIKE"/>
    <property type="match status" value="1"/>
</dbReference>
<accession>A0A5J9TAE8</accession>
<proteinExistence type="predicted"/>
<reference evidence="2 3" key="1">
    <citation type="journal article" date="2019" name="Sci. Rep.">
        <title>A high-quality genome of Eragrostis curvula grass provides insights into Poaceae evolution and supports new strategies to enhance forage quality.</title>
        <authorList>
            <person name="Carballo J."/>
            <person name="Santos B.A.C.M."/>
            <person name="Zappacosta D."/>
            <person name="Garbus I."/>
            <person name="Selva J.P."/>
            <person name="Gallo C.A."/>
            <person name="Diaz A."/>
            <person name="Albertini E."/>
            <person name="Caccamo M."/>
            <person name="Echenique V."/>
        </authorList>
    </citation>
    <scope>NUCLEOTIDE SEQUENCE [LARGE SCALE GENOMIC DNA]</scope>
    <source>
        <strain evidence="3">cv. Victoria</strain>
        <tissue evidence="2">Leaf</tissue>
    </source>
</reference>
<feature type="non-terminal residue" evidence="2">
    <location>
        <position position="509"/>
    </location>
</feature>
<dbReference type="Proteomes" id="UP000324897">
    <property type="component" value="Chromosome 3"/>
</dbReference>